<dbReference type="EMBL" id="FOGV01000013">
    <property type="protein sequence ID" value="SES05215.1"/>
    <property type="molecule type" value="Genomic_DNA"/>
</dbReference>
<keyword evidence="6" id="KW-1185">Reference proteome</keyword>
<evidence type="ECO:0000256" key="3">
    <source>
        <dbReference type="SAM" id="Phobius"/>
    </source>
</evidence>
<keyword evidence="3" id="KW-0472">Membrane</keyword>
<feature type="transmembrane region" description="Helical" evidence="3">
    <location>
        <begin position="86"/>
        <end position="106"/>
    </location>
</feature>
<accession>A0A1H9U6X4</accession>
<proteinExistence type="inferred from homology"/>
<dbReference type="Gene3D" id="1.10.3730.20">
    <property type="match status" value="1"/>
</dbReference>
<dbReference type="STRING" id="1464123.SAMN05444126_1137"/>
<dbReference type="Proteomes" id="UP000199318">
    <property type="component" value="Unassembled WGS sequence"/>
</dbReference>
<organism evidence="5 6">
    <name type="scientific">Salisediminibacterium halotolerans</name>
    <dbReference type="NCBI Taxonomy" id="517425"/>
    <lineage>
        <taxon>Bacteria</taxon>
        <taxon>Bacillati</taxon>
        <taxon>Bacillota</taxon>
        <taxon>Bacilli</taxon>
        <taxon>Bacillales</taxon>
        <taxon>Bacillaceae</taxon>
        <taxon>Salisediminibacterium</taxon>
    </lineage>
</organism>
<evidence type="ECO:0000313" key="6">
    <source>
        <dbReference type="Proteomes" id="UP000199318"/>
    </source>
</evidence>
<keyword evidence="3" id="KW-0812">Transmembrane</keyword>
<dbReference type="InterPro" id="IPR000620">
    <property type="entry name" value="EamA_dom"/>
</dbReference>
<evidence type="ECO:0000313" key="5">
    <source>
        <dbReference type="EMBL" id="SES05215.1"/>
    </source>
</evidence>
<dbReference type="SUPFAM" id="SSF103481">
    <property type="entry name" value="Multidrug resistance efflux transporter EmrE"/>
    <property type="match status" value="2"/>
</dbReference>
<evidence type="ECO:0000256" key="2">
    <source>
        <dbReference type="ARBA" id="ARBA00007362"/>
    </source>
</evidence>
<reference evidence="6" key="1">
    <citation type="submission" date="2016-10" db="EMBL/GenBank/DDBJ databases">
        <authorList>
            <person name="de Groot N.N."/>
        </authorList>
    </citation>
    <scope>NUCLEOTIDE SEQUENCE [LARGE SCALE GENOMIC DNA]</scope>
    <source>
        <strain evidence="6">10nlg</strain>
    </source>
</reference>
<feature type="transmembrane region" description="Helical" evidence="3">
    <location>
        <begin position="61"/>
        <end position="80"/>
    </location>
</feature>
<feature type="transmembrane region" description="Helical" evidence="3">
    <location>
        <begin position="203"/>
        <end position="223"/>
    </location>
</feature>
<comment type="caution">
    <text evidence="5">The sequence shown here is derived from an EMBL/GenBank/DDBJ whole genome shotgun (WGS) entry which is preliminary data.</text>
</comment>
<feature type="transmembrane region" description="Helical" evidence="3">
    <location>
        <begin position="30"/>
        <end position="49"/>
    </location>
</feature>
<dbReference type="Pfam" id="PF00892">
    <property type="entry name" value="EamA"/>
    <property type="match status" value="2"/>
</dbReference>
<feature type="transmembrane region" description="Helical" evidence="3">
    <location>
        <begin position="257"/>
        <end position="276"/>
    </location>
</feature>
<comment type="similarity">
    <text evidence="2">Belongs to the EamA transporter family.</text>
</comment>
<feature type="domain" description="EamA" evidence="4">
    <location>
        <begin position="2"/>
        <end position="131"/>
    </location>
</feature>
<feature type="transmembrane region" description="Helical" evidence="3">
    <location>
        <begin position="172"/>
        <end position="191"/>
    </location>
</feature>
<dbReference type="GO" id="GO:0016020">
    <property type="term" value="C:membrane"/>
    <property type="evidence" value="ECO:0007669"/>
    <property type="project" value="InterPro"/>
</dbReference>
<evidence type="ECO:0000259" key="4">
    <source>
        <dbReference type="Pfam" id="PF00892"/>
    </source>
</evidence>
<sequence length="277" mass="28487">MALLFGLLTALMLGVGDFLAGRVTREAPVVLVVVYAQLIGALVMVPIVLTSGGALELTTVFWGALSGVSLGAGFMLYFRSLADEKMGIASALTGVASAVMPVAIGFSFGERPGAAALIGIVLVIIAVALISQKEPASVTDVSRGAMQKAFVGGLLFGLFFVFLNVPASEQGMWAVLITMTSSFMFTAVFLSGRVSHTPATAGFIKLIIPVGVLQCLGAVTYVLGVNIGLLSIVALAGAMSPVFTVLCARLIDNEQLTRIQTTGFALALAGITLLVTG</sequence>
<feature type="transmembrane region" description="Helical" evidence="3">
    <location>
        <begin position="113"/>
        <end position="132"/>
    </location>
</feature>
<dbReference type="InterPro" id="IPR037185">
    <property type="entry name" value="EmrE-like"/>
</dbReference>
<gene>
    <name evidence="5" type="ORF">SAMN05444126_1137</name>
</gene>
<dbReference type="OrthoDB" id="2966504at2"/>
<feature type="transmembrane region" description="Helical" evidence="3">
    <location>
        <begin position="230"/>
        <end position="251"/>
    </location>
</feature>
<dbReference type="AlphaFoldDB" id="A0A1H9U6X4"/>
<protein>
    <submittedName>
        <fullName evidence="5">Uncharacterized membrane protein</fullName>
    </submittedName>
</protein>
<feature type="transmembrane region" description="Helical" evidence="3">
    <location>
        <begin position="144"/>
        <end position="165"/>
    </location>
</feature>
<dbReference type="RefSeq" id="WP_093072969.1">
    <property type="nucleotide sequence ID" value="NZ_FOGV01000013.1"/>
</dbReference>
<feature type="domain" description="EamA" evidence="4">
    <location>
        <begin position="149"/>
        <end position="275"/>
    </location>
</feature>
<keyword evidence="3" id="KW-1133">Transmembrane helix</keyword>
<name>A0A1H9U6X4_9BACI</name>
<evidence type="ECO:0000256" key="1">
    <source>
        <dbReference type="ARBA" id="ARBA00004127"/>
    </source>
</evidence>
<comment type="subcellular location">
    <subcellularLocation>
        <location evidence="1">Endomembrane system</location>
        <topology evidence="1">Multi-pass membrane protein</topology>
    </subcellularLocation>
</comment>